<accession>A0A0H2X2W8</accession>
<keyword evidence="1" id="KW-1133">Transmembrane helix</keyword>
<dbReference type="EMBL" id="CP000050">
    <property type="protein sequence ID" value="AAY47349.1"/>
    <property type="molecule type" value="Genomic_DNA"/>
</dbReference>
<feature type="transmembrane region" description="Helical" evidence="1">
    <location>
        <begin position="20"/>
        <end position="45"/>
    </location>
</feature>
<evidence type="ECO:0000256" key="1">
    <source>
        <dbReference type="SAM" id="Phobius"/>
    </source>
</evidence>
<dbReference type="AlphaFoldDB" id="A0A0H2X2W8"/>
<keyword evidence="1" id="KW-0472">Membrane</keyword>
<feature type="transmembrane region" description="Helical" evidence="1">
    <location>
        <begin position="52"/>
        <end position="72"/>
    </location>
</feature>
<dbReference type="Pfam" id="PF12365">
    <property type="entry name" value="DUF3649"/>
    <property type="match status" value="1"/>
</dbReference>
<dbReference type="Proteomes" id="UP000000420">
    <property type="component" value="Chromosome"/>
</dbReference>
<gene>
    <name evidence="2" type="ordered locus">XC_0262</name>
</gene>
<organism evidence="2 3">
    <name type="scientific">Xanthomonas campestris pv. campestris (strain 8004)</name>
    <dbReference type="NCBI Taxonomy" id="314565"/>
    <lineage>
        <taxon>Bacteria</taxon>
        <taxon>Pseudomonadati</taxon>
        <taxon>Pseudomonadota</taxon>
        <taxon>Gammaproteobacteria</taxon>
        <taxon>Lysobacterales</taxon>
        <taxon>Lysobacteraceae</taxon>
        <taxon>Xanthomonas</taxon>
    </lineage>
</organism>
<feature type="transmembrane region" description="Helical" evidence="1">
    <location>
        <begin position="78"/>
        <end position="98"/>
    </location>
</feature>
<proteinExistence type="predicted"/>
<evidence type="ECO:0000313" key="2">
    <source>
        <dbReference type="EMBL" id="AAY47349.1"/>
    </source>
</evidence>
<name>A0A0H2X2W8_XANC8</name>
<dbReference type="KEGG" id="xcb:XC_0262"/>
<dbReference type="RefSeq" id="WP_011035507.1">
    <property type="nucleotide sequence ID" value="NC_007086.1"/>
</dbReference>
<keyword evidence="1" id="KW-0812">Transmembrane</keyword>
<reference evidence="2 3" key="1">
    <citation type="journal article" date="2005" name="Genome Res.">
        <title>Comparative and functional genomic analyses of the pathogenicity of phytopathogen Xanthomonas campestris pv. campestris.</title>
        <authorList>
            <person name="Qian W."/>
            <person name="Jia Y."/>
            <person name="Ren S.X."/>
            <person name="He Y.Q."/>
            <person name="Feng J.X."/>
            <person name="Lu L.F."/>
            <person name="Sun Q."/>
            <person name="Ying G."/>
            <person name="Tang D.J."/>
            <person name="Tang H."/>
            <person name="Wu W."/>
            <person name="Hao P."/>
            <person name="Wang L."/>
            <person name="Jiang B.L."/>
            <person name="Zeng S."/>
            <person name="Gu W.Y."/>
            <person name="Lu G."/>
            <person name="Rong L."/>
            <person name="Tian Y."/>
            <person name="Yao Z."/>
            <person name="Fu G."/>
            <person name="Chen B."/>
            <person name="Fang R."/>
            <person name="Qiang B."/>
            <person name="Chen Z."/>
            <person name="Zhao G.P."/>
            <person name="Tang J.L."/>
            <person name="He C."/>
        </authorList>
    </citation>
    <scope>NUCLEOTIDE SEQUENCE [LARGE SCALE GENOMIC DNA]</scope>
    <source>
        <strain evidence="2 3">8004</strain>
    </source>
</reference>
<dbReference type="HOGENOM" id="CLU_159285_2_1_6"/>
<protein>
    <recommendedName>
        <fullName evidence="4">DUF3649 domain-containing protein</fullName>
    </recommendedName>
</protein>
<evidence type="ECO:0008006" key="4">
    <source>
        <dbReference type="Google" id="ProtNLM"/>
    </source>
</evidence>
<evidence type="ECO:0000313" key="3">
    <source>
        <dbReference type="Proteomes" id="UP000000420"/>
    </source>
</evidence>
<sequence>MSMASPLPAPWFKRPWLGVLGRSVAAIGGGYALASATNLLLAVVLPMPRSEAVLTSMLVGIVVCACAPLWAFATASVLRAWVGIGVPAVAMFAAAAWLQRGAA</sequence>
<dbReference type="InterPro" id="IPR022109">
    <property type="entry name" value="DUF3649"/>
</dbReference>